<accession>A0A074YYB0</accession>
<name>A0A074YYB0_OPIVI</name>
<dbReference type="OrthoDB" id="6375837at2759"/>
<dbReference type="GeneID" id="20330417"/>
<dbReference type="KEGG" id="ovi:T265_16252"/>
<sequence>MHPDLSNSIRVPLVNISRRGIQHTWRSPPHVVDPCNGVQCHQYGVCEHGRCRCIKGYEGDGVFECRYR</sequence>
<organism evidence="1 2">
    <name type="scientific">Opisthorchis viverrini</name>
    <name type="common">Southeast Asian liver fluke</name>
    <dbReference type="NCBI Taxonomy" id="6198"/>
    <lineage>
        <taxon>Eukaryota</taxon>
        <taxon>Metazoa</taxon>
        <taxon>Spiralia</taxon>
        <taxon>Lophotrochozoa</taxon>
        <taxon>Platyhelminthes</taxon>
        <taxon>Trematoda</taxon>
        <taxon>Digenea</taxon>
        <taxon>Opisthorchiida</taxon>
        <taxon>Opisthorchiata</taxon>
        <taxon>Opisthorchiidae</taxon>
        <taxon>Opisthorchis</taxon>
    </lineage>
</organism>
<dbReference type="STRING" id="6198.A0A074YYB0"/>
<feature type="non-terminal residue" evidence="1">
    <location>
        <position position="68"/>
    </location>
</feature>
<evidence type="ECO:0000313" key="2">
    <source>
        <dbReference type="Proteomes" id="UP000054324"/>
    </source>
</evidence>
<dbReference type="AlphaFoldDB" id="A0A074YYB0"/>
<dbReference type="Proteomes" id="UP000054324">
    <property type="component" value="Unassembled WGS sequence"/>
</dbReference>
<dbReference type="CTD" id="20330417"/>
<evidence type="ECO:0000313" key="1">
    <source>
        <dbReference type="EMBL" id="KER18162.1"/>
    </source>
</evidence>
<reference evidence="1 2" key="1">
    <citation type="submission" date="2013-11" db="EMBL/GenBank/DDBJ databases">
        <title>Opisthorchis viverrini - life in the bile duct.</title>
        <authorList>
            <person name="Young N.D."/>
            <person name="Nagarajan N."/>
            <person name="Lin S.J."/>
            <person name="Korhonen P.K."/>
            <person name="Jex A.R."/>
            <person name="Hall R.S."/>
            <person name="Safavi-Hemami H."/>
            <person name="Kaewkong W."/>
            <person name="Bertrand D."/>
            <person name="Gao S."/>
            <person name="Seet Q."/>
            <person name="Wongkham S."/>
            <person name="Teh B.T."/>
            <person name="Wongkham C."/>
            <person name="Intapan P.M."/>
            <person name="Maleewong W."/>
            <person name="Yang X."/>
            <person name="Hu M."/>
            <person name="Wang Z."/>
            <person name="Hofmann A."/>
            <person name="Sternberg P.W."/>
            <person name="Tan P."/>
            <person name="Wang J."/>
            <person name="Gasser R.B."/>
        </authorList>
    </citation>
    <scope>NUCLEOTIDE SEQUENCE [LARGE SCALE GENOMIC DNA]</scope>
</reference>
<evidence type="ECO:0008006" key="3">
    <source>
        <dbReference type="Google" id="ProtNLM"/>
    </source>
</evidence>
<keyword evidence="2" id="KW-1185">Reference proteome</keyword>
<protein>
    <recommendedName>
        <fullName evidence="3">EGF-like domain-containing protein</fullName>
    </recommendedName>
</protein>
<dbReference type="EMBL" id="KL608201">
    <property type="protein sequence ID" value="KER18162.1"/>
    <property type="molecule type" value="Genomic_DNA"/>
</dbReference>
<gene>
    <name evidence="1" type="ORF">T265_16252</name>
</gene>
<dbReference type="RefSeq" id="XP_009178091.1">
    <property type="nucleotide sequence ID" value="XM_009179827.1"/>
</dbReference>
<proteinExistence type="predicted"/>